<protein>
    <recommendedName>
        <fullName evidence="2">apyrase</fullName>
        <ecNumber evidence="2">3.6.1.5</ecNumber>
    </recommendedName>
    <alternativeName>
        <fullName evidence="6">ATP-diphosphatase</fullName>
    </alternativeName>
    <alternativeName>
        <fullName evidence="7">ATP-diphosphohydrolase</fullName>
    </alternativeName>
    <alternativeName>
        <fullName evidence="4">Adenosine diphosphatase</fullName>
    </alternativeName>
    <alternativeName>
        <fullName evidence="5">NTPDase</fullName>
    </alternativeName>
</protein>
<dbReference type="EC" id="3.6.1.5" evidence="2"/>
<name>A0AAD9WSM0_9ROSI</name>
<dbReference type="EMBL" id="JANJYI010000007">
    <property type="protein sequence ID" value="KAK2640968.1"/>
    <property type="molecule type" value="Genomic_DNA"/>
</dbReference>
<dbReference type="Pfam" id="PF01150">
    <property type="entry name" value="GDA1_CD39"/>
    <property type="match status" value="1"/>
</dbReference>
<evidence type="ECO:0000256" key="2">
    <source>
        <dbReference type="ARBA" id="ARBA00012148"/>
    </source>
</evidence>
<reference evidence="10" key="1">
    <citation type="journal article" date="2023" name="Plant J.">
        <title>Genome sequences and population genomics provide insights into the demographic history, inbreeding, and mutation load of two 'living fossil' tree species of Dipteronia.</title>
        <authorList>
            <person name="Feng Y."/>
            <person name="Comes H.P."/>
            <person name="Chen J."/>
            <person name="Zhu S."/>
            <person name="Lu R."/>
            <person name="Zhang X."/>
            <person name="Li P."/>
            <person name="Qiu J."/>
            <person name="Olsen K.M."/>
            <person name="Qiu Y."/>
        </authorList>
    </citation>
    <scope>NUCLEOTIDE SEQUENCE</scope>
    <source>
        <strain evidence="10">KIB01</strain>
    </source>
</reference>
<sequence length="521" mass="58615">MDFPNLQSRVTSHYIPPHRTQLHPRMHAFSSNPNSKPTTNNNKNKSKLVIFIAFLFTVPSLYYLFTTAQKVHQSSKFAEPTVRFHGIVIDSGFAAAAAARVHVFNFLGEGQLPFVDSIKVSHGGFDDDDSIRKLIDFAKNKVPKKEWANTKVQLIINGGPVKEKVLEECRRVLRASGFAFKDAWARVIQGQEKGVFAWIAANYALGSLGGEPQETAGVVELDAASLQVTFAMKESPVAQSFQSIRFAGVTYDLYTQSLPQFGQDAAWESLHVRQNSLELKAFSSSSRGLVDNPCIPKGYKLTTDSSDRKLMTFHPAGNFSACRSEALALLKKRQDKCLHPPCQIISSFPELRGRPVSPENFLYTSEFLGLVPSASLFELEALGQHYCENDWDKLKNQHRSIDDLDLLRYCFFSAYTVALMHDTLGIPMHDKRIGFSNHAGSIPLDWTLGAFIFQSMLEPLELEVENMDQIVGNESVTYFFLFAFLLLALLAAFFVVQWRKPQLKTIYDLEKGHYIVTRLPR</sequence>
<dbReference type="PANTHER" id="PTHR11782">
    <property type="entry name" value="ADENOSINE/GUANOSINE DIPHOSPHATASE"/>
    <property type="match status" value="1"/>
</dbReference>
<evidence type="ECO:0000313" key="11">
    <source>
        <dbReference type="Proteomes" id="UP001280121"/>
    </source>
</evidence>
<accession>A0AAD9WSM0</accession>
<dbReference type="GO" id="GO:0004050">
    <property type="term" value="F:apyrase activity"/>
    <property type="evidence" value="ECO:0007669"/>
    <property type="project" value="UniProtKB-EC"/>
</dbReference>
<evidence type="ECO:0000256" key="4">
    <source>
        <dbReference type="ARBA" id="ARBA00030084"/>
    </source>
</evidence>
<dbReference type="GO" id="GO:0009134">
    <property type="term" value="P:nucleoside diphosphate catabolic process"/>
    <property type="evidence" value="ECO:0007669"/>
    <property type="project" value="TreeGrafter"/>
</dbReference>
<dbReference type="AlphaFoldDB" id="A0AAD9WSM0"/>
<evidence type="ECO:0000256" key="9">
    <source>
        <dbReference type="SAM" id="Phobius"/>
    </source>
</evidence>
<keyword evidence="9" id="KW-0812">Transmembrane</keyword>
<keyword evidence="11" id="KW-1185">Reference proteome</keyword>
<gene>
    <name evidence="10" type="ORF">Ddye_022731</name>
</gene>
<keyword evidence="9" id="KW-1133">Transmembrane helix</keyword>
<proteinExistence type="inferred from homology"/>
<comment type="caution">
    <text evidence="10">The sequence shown here is derived from an EMBL/GenBank/DDBJ whole genome shotgun (WGS) entry which is preliminary data.</text>
</comment>
<keyword evidence="3" id="KW-0378">Hydrolase</keyword>
<dbReference type="InterPro" id="IPR000407">
    <property type="entry name" value="GDA1_CD39_NTPase"/>
</dbReference>
<dbReference type="Proteomes" id="UP001280121">
    <property type="component" value="Unassembled WGS sequence"/>
</dbReference>
<dbReference type="PANTHER" id="PTHR11782:SF96">
    <property type="entry name" value="APYRASE 6-RELATED"/>
    <property type="match status" value="1"/>
</dbReference>
<dbReference type="Gene3D" id="3.30.420.40">
    <property type="match status" value="1"/>
</dbReference>
<comment type="catalytic activity">
    <reaction evidence="8">
        <text>a ribonucleoside 5'-triphosphate + 2 H2O = a ribonucleoside 5'-phosphate + 2 phosphate + 2 H(+)</text>
        <dbReference type="Rhea" id="RHEA:36795"/>
        <dbReference type="ChEBI" id="CHEBI:15377"/>
        <dbReference type="ChEBI" id="CHEBI:15378"/>
        <dbReference type="ChEBI" id="CHEBI:43474"/>
        <dbReference type="ChEBI" id="CHEBI:58043"/>
        <dbReference type="ChEBI" id="CHEBI:61557"/>
        <dbReference type="EC" id="3.6.1.5"/>
    </reaction>
</comment>
<feature type="transmembrane region" description="Helical" evidence="9">
    <location>
        <begin position="48"/>
        <end position="65"/>
    </location>
</feature>
<evidence type="ECO:0000256" key="3">
    <source>
        <dbReference type="ARBA" id="ARBA00022801"/>
    </source>
</evidence>
<evidence type="ECO:0000256" key="7">
    <source>
        <dbReference type="ARBA" id="ARBA00032306"/>
    </source>
</evidence>
<evidence type="ECO:0000256" key="5">
    <source>
        <dbReference type="ARBA" id="ARBA00031370"/>
    </source>
</evidence>
<dbReference type="GO" id="GO:0016020">
    <property type="term" value="C:membrane"/>
    <property type="evidence" value="ECO:0007669"/>
    <property type="project" value="TreeGrafter"/>
</dbReference>
<evidence type="ECO:0000256" key="1">
    <source>
        <dbReference type="ARBA" id="ARBA00009283"/>
    </source>
</evidence>
<dbReference type="GO" id="GO:0017110">
    <property type="term" value="F:nucleoside diphosphate phosphatase activity"/>
    <property type="evidence" value="ECO:0007669"/>
    <property type="project" value="TreeGrafter"/>
</dbReference>
<evidence type="ECO:0000256" key="6">
    <source>
        <dbReference type="ARBA" id="ARBA00031428"/>
    </source>
</evidence>
<evidence type="ECO:0000256" key="8">
    <source>
        <dbReference type="ARBA" id="ARBA00049175"/>
    </source>
</evidence>
<keyword evidence="9" id="KW-0472">Membrane</keyword>
<evidence type="ECO:0000313" key="10">
    <source>
        <dbReference type="EMBL" id="KAK2640968.1"/>
    </source>
</evidence>
<comment type="similarity">
    <text evidence="1">Belongs to the GDA1/CD39 NTPase family.</text>
</comment>
<dbReference type="Gene3D" id="3.30.420.150">
    <property type="entry name" value="Exopolyphosphatase. Domain 2"/>
    <property type="match status" value="1"/>
</dbReference>
<feature type="transmembrane region" description="Helical" evidence="9">
    <location>
        <begin position="476"/>
        <end position="496"/>
    </location>
</feature>
<organism evidence="10 11">
    <name type="scientific">Dipteronia dyeriana</name>
    <dbReference type="NCBI Taxonomy" id="168575"/>
    <lineage>
        <taxon>Eukaryota</taxon>
        <taxon>Viridiplantae</taxon>
        <taxon>Streptophyta</taxon>
        <taxon>Embryophyta</taxon>
        <taxon>Tracheophyta</taxon>
        <taxon>Spermatophyta</taxon>
        <taxon>Magnoliopsida</taxon>
        <taxon>eudicotyledons</taxon>
        <taxon>Gunneridae</taxon>
        <taxon>Pentapetalae</taxon>
        <taxon>rosids</taxon>
        <taxon>malvids</taxon>
        <taxon>Sapindales</taxon>
        <taxon>Sapindaceae</taxon>
        <taxon>Hippocastanoideae</taxon>
        <taxon>Acereae</taxon>
        <taxon>Dipteronia</taxon>
    </lineage>
</organism>